<evidence type="ECO:0008006" key="3">
    <source>
        <dbReference type="Google" id="ProtNLM"/>
    </source>
</evidence>
<dbReference type="PANTHER" id="PTHR33050:SF7">
    <property type="entry name" value="RIBONUCLEASE H"/>
    <property type="match status" value="1"/>
</dbReference>
<gene>
    <name evidence="1" type="ORF">MCOR_28766</name>
</gene>
<dbReference type="OrthoDB" id="5988562at2759"/>
<dbReference type="EMBL" id="CACVKT020005242">
    <property type="protein sequence ID" value="CAC5393955.1"/>
    <property type="molecule type" value="Genomic_DNA"/>
</dbReference>
<proteinExistence type="predicted"/>
<dbReference type="PANTHER" id="PTHR33050">
    <property type="entry name" value="REVERSE TRANSCRIPTASE DOMAIN-CONTAINING PROTEIN"/>
    <property type="match status" value="1"/>
</dbReference>
<reference evidence="1 2" key="1">
    <citation type="submission" date="2020-06" db="EMBL/GenBank/DDBJ databases">
        <authorList>
            <person name="Li R."/>
            <person name="Bekaert M."/>
        </authorList>
    </citation>
    <scope>NUCLEOTIDE SEQUENCE [LARGE SCALE GENOMIC DNA]</scope>
    <source>
        <strain evidence="2">wild</strain>
    </source>
</reference>
<organism evidence="1 2">
    <name type="scientific">Mytilus coruscus</name>
    <name type="common">Sea mussel</name>
    <dbReference type="NCBI Taxonomy" id="42192"/>
    <lineage>
        <taxon>Eukaryota</taxon>
        <taxon>Metazoa</taxon>
        <taxon>Spiralia</taxon>
        <taxon>Lophotrochozoa</taxon>
        <taxon>Mollusca</taxon>
        <taxon>Bivalvia</taxon>
        <taxon>Autobranchia</taxon>
        <taxon>Pteriomorphia</taxon>
        <taxon>Mytilida</taxon>
        <taxon>Mytiloidea</taxon>
        <taxon>Mytilidae</taxon>
        <taxon>Mytilinae</taxon>
        <taxon>Mytilus</taxon>
    </lineage>
</organism>
<evidence type="ECO:0000313" key="2">
    <source>
        <dbReference type="Proteomes" id="UP000507470"/>
    </source>
</evidence>
<evidence type="ECO:0000313" key="1">
    <source>
        <dbReference type="EMBL" id="CAC5393955.1"/>
    </source>
</evidence>
<sequence length="220" mass="25168">MNSAISFGIKSKSGITLNGDLKDEITPWRFLYEWEGKLEWKRERHLSVTIFTDVSTLKWGGVFEINDIKHTVGDSWVADMLSLPIMILEAFALLNVLKSFRDKIKGFRIDANVDNNVLIYAWNNEGSRSSQLNSVIKDFFKFTIDSDIILNLYYIPSKQNLADALSRSLTKCDATITKAIWQIIQEHFGRNSGHTLDLMALESNSMKDKKGNILKHFTPF</sequence>
<dbReference type="AlphaFoldDB" id="A0A6J8CC70"/>
<protein>
    <recommendedName>
        <fullName evidence="3">RNase H type-1 domain-containing protein</fullName>
    </recommendedName>
</protein>
<accession>A0A6J8CC70</accession>
<keyword evidence="2" id="KW-1185">Reference proteome</keyword>
<dbReference type="InterPro" id="IPR052055">
    <property type="entry name" value="Hepadnavirus_pol/RT"/>
</dbReference>
<dbReference type="Proteomes" id="UP000507470">
    <property type="component" value="Unassembled WGS sequence"/>
</dbReference>
<name>A0A6J8CC70_MYTCO</name>